<dbReference type="SUPFAM" id="SSF49879">
    <property type="entry name" value="SMAD/FHA domain"/>
    <property type="match status" value="3"/>
</dbReference>
<feature type="compositionally biased region" description="Basic and acidic residues" evidence="1">
    <location>
        <begin position="1143"/>
        <end position="1155"/>
    </location>
</feature>
<dbReference type="InterPro" id="IPR008984">
    <property type="entry name" value="SMAD_FHA_dom_sf"/>
</dbReference>
<feature type="domain" description="FHA" evidence="2">
    <location>
        <begin position="322"/>
        <end position="363"/>
    </location>
</feature>
<reference evidence="4" key="1">
    <citation type="submission" date="2021-01" db="EMBL/GenBank/DDBJ databases">
        <authorList>
            <person name="Corre E."/>
            <person name="Pelletier E."/>
            <person name="Niang G."/>
            <person name="Scheremetjew M."/>
            <person name="Finn R."/>
            <person name="Kale V."/>
            <person name="Holt S."/>
            <person name="Cochrane G."/>
            <person name="Meng A."/>
            <person name="Brown T."/>
            <person name="Cohen L."/>
        </authorList>
    </citation>
    <scope>NUCLEOTIDE SEQUENCE</scope>
    <source>
        <strain evidence="4">Ms1</strain>
    </source>
</reference>
<dbReference type="CDD" id="cd00060">
    <property type="entry name" value="FHA"/>
    <property type="match status" value="3"/>
</dbReference>
<dbReference type="PANTHER" id="PTHR11635">
    <property type="entry name" value="CAMP-DEPENDENT PROTEIN KINASE REGULATORY CHAIN"/>
    <property type="match status" value="1"/>
</dbReference>
<feature type="domain" description="FHA" evidence="2">
    <location>
        <begin position="621"/>
        <end position="672"/>
    </location>
</feature>
<feature type="region of interest" description="Disordered" evidence="1">
    <location>
        <begin position="1129"/>
        <end position="1191"/>
    </location>
</feature>
<evidence type="ECO:0000259" key="2">
    <source>
        <dbReference type="PROSITE" id="PS50006"/>
    </source>
</evidence>
<dbReference type="SMART" id="SM00240">
    <property type="entry name" value="FHA"/>
    <property type="match status" value="3"/>
</dbReference>
<dbReference type="InterPro" id="IPR050503">
    <property type="entry name" value="cAMP-dep_PK_reg_su-like"/>
</dbReference>
<sequence length="1428" mass="151372">MATEGPGAADGAHGEPKVTPIHETELGSSGFRSQKELSVVSKSKVWSLVKGYIGSNASEAVIFIRDKAVASRHAEVFTIDSTTGTDGYWIAAATAESTTNLLLSAERGVRTRGELALHGIVKLGAEVQLELLRIEVRPQGMADPLARYRTHNSVSDMFGHLESIGPKVRDALTAADDGESGFMGSMGGRSRGVDEEGKSAPTTPRSESRKDVRAAALANHAALVGTEQVRTASHDRHVRFDKVLYQDPEVLPRVIGPSWWQRTEGERDVASKKLMGMGRQNGQSFFDRHGSAPAVQHVVVFQVLGGPQSGELVMASSRDGTVVIGSDPTCDLVITGAEVSPVHARISFEENEGETSPEDMYGTLRPERVKRGKDVGDLDTPGYTLGSVGGAGTSGGGTGGAGGAASASEDILPGSVAANVISVKPYQESLGPRTLTKCWIQDLAIGNRYGTQIAVGDEPVALQRGDIIVLCRQLLLEPPEGTVIGTARRFADGAGVDGRDSAAGGAGAAGGDRSAVQLLANADLGASGAVKGGTTIVPAEAAGGTRKKKKSRAMVRQTPYALADRVELAILFHSETAAPQIMWSRLALRVTRTRRSRRKSLHRTSSVRFPSHCVTVGPAGAVIGRSNKCDVLVDDVTAANFHTQIVFVQDGYVLQTIAHPDFFGTFILLGRHSSPHDRYRHESKGLYQLEMNDIFKCGTTEFFVEEIKTETFFELKRRQGALKARVKLLRRSPLFSLLPDLDLTRIANAAVKVHAEPGDVIIQEGDSVNKDACFFFIEKGEVDVAVRRRDKRGSQAINSLGPGQCFGEMAMLAADRPRAATITARTKLTCYSLDWQSSKELLGPVMSAAMALIAEKREVSIRMQLVAHLFSDVSGTFATDELKMLCEMVTPVSFKGGDTIVRKGQDCACVFFVVGGVARIESVDLDGSDRSPAPDEVDLTDPLMGSGHLAKRDAAREALEQTLKDGKGELGPGAAIGDVALLLDTQHGASVVAAEPVACLALAKDAFQALLTPLARWLLSRWSHIESVRNALAHVSKSSTRASATINLDRLAKQGSALDLGAGEGHAAQGVMQVAAAQHARSRAEKWRKASAIRSSENSLVSLSSRDGDEVTADIDKINSSLTELEVVDADDDDDAPITPAHGAEKKEEDGDEIRQSLPPDISWMQAAKSASPGGASPHPTGRTLASTPSFTAVDTTKAEVFEALHEGEGFPTVPPPIGAKGDGGAGGAGGAGGVDTSDDGSGSEDVDGTSLDGRGLVVTTEDTSTTEGASESDAAGRPRRRRKIRYTPRLKIPVTSTNPTVEEVKMLSQIPRFLILRALTGPLRGTYFYVTNDVTTIGNIGGDATIAIPDRTLSPAHACIEYQDGAFWLRDLFSSTGTFLKLAAGKDYTMEMGDVFTIGHVELMVLGKPETPPAPAPANAAGCCSVL</sequence>
<dbReference type="Gene3D" id="2.60.200.20">
    <property type="match status" value="2"/>
</dbReference>
<feature type="compositionally biased region" description="Acidic residues" evidence="1">
    <location>
        <begin position="1237"/>
        <end position="1248"/>
    </location>
</feature>
<feature type="region of interest" description="Disordered" evidence="1">
    <location>
        <begin position="1208"/>
        <end position="1286"/>
    </location>
</feature>
<feature type="region of interest" description="Disordered" evidence="1">
    <location>
        <begin position="372"/>
        <end position="406"/>
    </location>
</feature>
<dbReference type="PROSITE" id="PS50042">
    <property type="entry name" value="CNMP_BINDING_3"/>
    <property type="match status" value="2"/>
</dbReference>
<feature type="domain" description="Cyclic nucleotide-binding" evidence="3">
    <location>
        <begin position="873"/>
        <end position="1011"/>
    </location>
</feature>
<dbReference type="InterPro" id="IPR000253">
    <property type="entry name" value="FHA_dom"/>
</dbReference>
<feature type="compositionally biased region" description="Polar residues" evidence="1">
    <location>
        <begin position="1261"/>
        <end position="1270"/>
    </location>
</feature>
<dbReference type="SUPFAM" id="SSF51206">
    <property type="entry name" value="cAMP-binding domain-like"/>
    <property type="match status" value="2"/>
</dbReference>
<name>A0A7S1C555_9STRA</name>
<feature type="domain" description="Cyclic nucleotide-binding" evidence="3">
    <location>
        <begin position="734"/>
        <end position="844"/>
    </location>
</feature>
<dbReference type="EMBL" id="HBFS01004308">
    <property type="protein sequence ID" value="CAD8909709.1"/>
    <property type="molecule type" value="Transcribed_RNA"/>
</dbReference>
<feature type="region of interest" description="Disordered" evidence="1">
    <location>
        <begin position="176"/>
        <end position="211"/>
    </location>
</feature>
<evidence type="ECO:0008006" key="5">
    <source>
        <dbReference type="Google" id="ProtNLM"/>
    </source>
</evidence>
<dbReference type="PANTHER" id="PTHR11635:SF152">
    <property type="entry name" value="CAMP-DEPENDENT PROTEIN KINASE TYPE I REGULATORY SUBUNIT-RELATED"/>
    <property type="match status" value="1"/>
</dbReference>
<feature type="compositionally biased region" description="Gly residues" evidence="1">
    <location>
        <begin position="387"/>
        <end position="403"/>
    </location>
</feature>
<dbReference type="PROSITE" id="PS00889">
    <property type="entry name" value="CNMP_BINDING_2"/>
    <property type="match status" value="1"/>
</dbReference>
<dbReference type="Gene3D" id="2.60.120.10">
    <property type="entry name" value="Jelly Rolls"/>
    <property type="match status" value="2"/>
</dbReference>
<gene>
    <name evidence="4" type="ORF">BSP0115_LOCUS2913</name>
</gene>
<feature type="domain" description="FHA" evidence="2">
    <location>
        <begin position="1336"/>
        <end position="1381"/>
    </location>
</feature>
<dbReference type="InterPro" id="IPR018488">
    <property type="entry name" value="cNMP-bd_CS"/>
</dbReference>
<feature type="compositionally biased region" description="Low complexity" evidence="1">
    <location>
        <begin position="1167"/>
        <end position="1182"/>
    </location>
</feature>
<dbReference type="PROSITE" id="PS50006">
    <property type="entry name" value="FHA_DOMAIN"/>
    <property type="match status" value="3"/>
</dbReference>
<dbReference type="InterPro" id="IPR014710">
    <property type="entry name" value="RmlC-like_jellyroll"/>
</dbReference>
<feature type="compositionally biased region" description="Basic and acidic residues" evidence="1">
    <location>
        <begin position="12"/>
        <end position="25"/>
    </location>
</feature>
<evidence type="ECO:0000313" key="4">
    <source>
        <dbReference type="EMBL" id="CAD8909709.1"/>
    </source>
</evidence>
<organism evidence="4">
    <name type="scientific">Bicosoecida sp. CB-2014</name>
    <dbReference type="NCBI Taxonomy" id="1486930"/>
    <lineage>
        <taxon>Eukaryota</taxon>
        <taxon>Sar</taxon>
        <taxon>Stramenopiles</taxon>
        <taxon>Bigyra</taxon>
        <taxon>Opalozoa</taxon>
        <taxon>Bicosoecida</taxon>
    </lineage>
</organism>
<feature type="compositionally biased region" description="Gly residues" evidence="1">
    <location>
        <begin position="1221"/>
        <end position="1234"/>
    </location>
</feature>
<dbReference type="Pfam" id="PF00498">
    <property type="entry name" value="FHA"/>
    <property type="match status" value="2"/>
</dbReference>
<dbReference type="CDD" id="cd00038">
    <property type="entry name" value="CAP_ED"/>
    <property type="match status" value="2"/>
</dbReference>
<dbReference type="InterPro" id="IPR018490">
    <property type="entry name" value="cNMP-bd_dom_sf"/>
</dbReference>
<dbReference type="GO" id="GO:0005829">
    <property type="term" value="C:cytosol"/>
    <property type="evidence" value="ECO:0007669"/>
    <property type="project" value="TreeGrafter"/>
</dbReference>
<dbReference type="InterPro" id="IPR000595">
    <property type="entry name" value="cNMP-bd_dom"/>
</dbReference>
<dbReference type="GO" id="GO:0005952">
    <property type="term" value="C:cAMP-dependent protein kinase complex"/>
    <property type="evidence" value="ECO:0007669"/>
    <property type="project" value="InterPro"/>
</dbReference>
<feature type="region of interest" description="Disordered" evidence="1">
    <location>
        <begin position="1"/>
        <end position="26"/>
    </location>
</feature>
<dbReference type="Pfam" id="PF00027">
    <property type="entry name" value="cNMP_binding"/>
    <property type="match status" value="1"/>
</dbReference>
<evidence type="ECO:0000256" key="1">
    <source>
        <dbReference type="SAM" id="MobiDB-lite"/>
    </source>
</evidence>
<accession>A0A7S1C555</accession>
<dbReference type="SMART" id="SM00100">
    <property type="entry name" value="cNMP"/>
    <property type="match status" value="2"/>
</dbReference>
<protein>
    <recommendedName>
        <fullName evidence="5">cGMP-dependent protein kinase</fullName>
    </recommendedName>
</protein>
<proteinExistence type="predicted"/>
<evidence type="ECO:0000259" key="3">
    <source>
        <dbReference type="PROSITE" id="PS50042"/>
    </source>
</evidence>